<name>A0A183G9X7_HELPZ</name>
<evidence type="ECO:0000313" key="2">
    <source>
        <dbReference type="EMBL" id="VDP12856.1"/>
    </source>
</evidence>
<reference evidence="4" key="2">
    <citation type="submission" date="2019-09" db="UniProtKB">
        <authorList>
            <consortium name="WormBaseParasite"/>
        </authorList>
    </citation>
    <scope>IDENTIFICATION</scope>
</reference>
<evidence type="ECO:0000313" key="4">
    <source>
        <dbReference type="WBParaSite" id="HPBE_0001877401-mRNA-1"/>
    </source>
</evidence>
<keyword evidence="1" id="KW-0812">Transmembrane</keyword>
<dbReference type="EMBL" id="UZAH01030907">
    <property type="protein sequence ID" value="VDP12856.1"/>
    <property type="molecule type" value="Genomic_DNA"/>
</dbReference>
<keyword evidence="1" id="KW-0472">Membrane</keyword>
<keyword evidence="1" id="KW-1133">Transmembrane helix</keyword>
<dbReference type="Proteomes" id="UP000050761">
    <property type="component" value="Unassembled WGS sequence"/>
</dbReference>
<accession>A0A183G9X7</accession>
<sequence>MSLYQKTNSMYGINDATARFEATLIGGKLNDIANASIYNSLEDFYAVRVQANWTVNRAVRRTAVFFLIEIVVLSFQLPGTFFSAKTWSRIHEGLAAT</sequence>
<proteinExistence type="predicted"/>
<gene>
    <name evidence="2" type="ORF">HPBE_LOCUS18773</name>
</gene>
<organism evidence="3 4">
    <name type="scientific">Heligmosomoides polygyrus</name>
    <name type="common">Parasitic roundworm</name>
    <dbReference type="NCBI Taxonomy" id="6339"/>
    <lineage>
        <taxon>Eukaryota</taxon>
        <taxon>Metazoa</taxon>
        <taxon>Ecdysozoa</taxon>
        <taxon>Nematoda</taxon>
        <taxon>Chromadorea</taxon>
        <taxon>Rhabditida</taxon>
        <taxon>Rhabditina</taxon>
        <taxon>Rhabditomorpha</taxon>
        <taxon>Strongyloidea</taxon>
        <taxon>Heligmosomidae</taxon>
        <taxon>Heligmosomoides</taxon>
    </lineage>
</organism>
<dbReference type="WBParaSite" id="HPBE_0001877401-mRNA-1">
    <property type="protein sequence ID" value="HPBE_0001877401-mRNA-1"/>
    <property type="gene ID" value="HPBE_0001877401"/>
</dbReference>
<keyword evidence="3" id="KW-1185">Reference proteome</keyword>
<evidence type="ECO:0000313" key="3">
    <source>
        <dbReference type="Proteomes" id="UP000050761"/>
    </source>
</evidence>
<accession>A0A3P8EZV9</accession>
<reference evidence="2 3" key="1">
    <citation type="submission" date="2018-11" db="EMBL/GenBank/DDBJ databases">
        <authorList>
            <consortium name="Pathogen Informatics"/>
        </authorList>
    </citation>
    <scope>NUCLEOTIDE SEQUENCE [LARGE SCALE GENOMIC DNA]</scope>
</reference>
<dbReference type="OrthoDB" id="10606706at2759"/>
<dbReference type="AlphaFoldDB" id="A0A183G9X7"/>
<feature type="transmembrane region" description="Helical" evidence="1">
    <location>
        <begin position="63"/>
        <end position="84"/>
    </location>
</feature>
<evidence type="ECO:0000256" key="1">
    <source>
        <dbReference type="SAM" id="Phobius"/>
    </source>
</evidence>
<protein>
    <submittedName>
        <fullName evidence="4">ABC transmembrane type-1 domain-containing protein</fullName>
    </submittedName>
</protein>